<name>A0A8S9XGT3_APOLU</name>
<proteinExistence type="predicted"/>
<feature type="compositionally biased region" description="Polar residues" evidence="1">
    <location>
        <begin position="49"/>
        <end position="62"/>
    </location>
</feature>
<feature type="compositionally biased region" description="Polar residues" evidence="1">
    <location>
        <begin position="12"/>
        <end position="39"/>
    </location>
</feature>
<dbReference type="EMBL" id="WIXP02000007">
    <property type="protein sequence ID" value="KAF6207501.1"/>
    <property type="molecule type" value="Genomic_DNA"/>
</dbReference>
<reference evidence="2" key="1">
    <citation type="journal article" date="2021" name="Mol. Ecol. Resour.">
        <title>Apolygus lucorum genome provides insights into omnivorousness and mesophyll feeding.</title>
        <authorList>
            <person name="Liu Y."/>
            <person name="Liu H."/>
            <person name="Wang H."/>
            <person name="Huang T."/>
            <person name="Liu B."/>
            <person name="Yang B."/>
            <person name="Yin L."/>
            <person name="Li B."/>
            <person name="Zhang Y."/>
            <person name="Zhang S."/>
            <person name="Jiang F."/>
            <person name="Zhang X."/>
            <person name="Ren Y."/>
            <person name="Wang B."/>
            <person name="Wang S."/>
            <person name="Lu Y."/>
            <person name="Wu K."/>
            <person name="Fan W."/>
            <person name="Wang G."/>
        </authorList>
    </citation>
    <scope>NUCLEOTIDE SEQUENCE</scope>
    <source>
        <strain evidence="2">12Hb</strain>
    </source>
</reference>
<accession>A0A8S9XGT3</accession>
<feature type="region of interest" description="Disordered" evidence="1">
    <location>
        <begin position="1"/>
        <end position="89"/>
    </location>
</feature>
<evidence type="ECO:0000256" key="1">
    <source>
        <dbReference type="SAM" id="MobiDB-lite"/>
    </source>
</evidence>
<organism evidence="2 3">
    <name type="scientific">Apolygus lucorum</name>
    <name type="common">Small green plant bug</name>
    <name type="synonym">Lygocoris lucorum</name>
    <dbReference type="NCBI Taxonomy" id="248454"/>
    <lineage>
        <taxon>Eukaryota</taxon>
        <taxon>Metazoa</taxon>
        <taxon>Ecdysozoa</taxon>
        <taxon>Arthropoda</taxon>
        <taxon>Hexapoda</taxon>
        <taxon>Insecta</taxon>
        <taxon>Pterygota</taxon>
        <taxon>Neoptera</taxon>
        <taxon>Paraneoptera</taxon>
        <taxon>Hemiptera</taxon>
        <taxon>Heteroptera</taxon>
        <taxon>Panheteroptera</taxon>
        <taxon>Cimicomorpha</taxon>
        <taxon>Miridae</taxon>
        <taxon>Mirini</taxon>
        <taxon>Apolygus</taxon>
    </lineage>
</organism>
<gene>
    <name evidence="2" type="ORF">GE061_015947</name>
</gene>
<evidence type="ECO:0000313" key="2">
    <source>
        <dbReference type="EMBL" id="KAF6207501.1"/>
    </source>
</evidence>
<sequence>AGAGGGVEGFSLSASSRPRTKSKSGATVTASAPWSTPSVQKHAGGETPVTFTRTGITPSTGGENPAKSGEFGGGDSTPLKTPPLRRLGA</sequence>
<feature type="non-terminal residue" evidence="2">
    <location>
        <position position="89"/>
    </location>
</feature>
<protein>
    <submittedName>
        <fullName evidence="2">Uncharacterized protein</fullName>
    </submittedName>
</protein>
<keyword evidence="3" id="KW-1185">Reference proteome</keyword>
<evidence type="ECO:0000313" key="3">
    <source>
        <dbReference type="Proteomes" id="UP000466442"/>
    </source>
</evidence>
<dbReference type="AlphaFoldDB" id="A0A8S9XGT3"/>
<comment type="caution">
    <text evidence="2">The sequence shown here is derived from an EMBL/GenBank/DDBJ whole genome shotgun (WGS) entry which is preliminary data.</text>
</comment>
<dbReference type="Proteomes" id="UP000466442">
    <property type="component" value="Unassembled WGS sequence"/>
</dbReference>